<dbReference type="EMBL" id="JAACJS010000011">
    <property type="protein sequence ID" value="NCI49573.1"/>
    <property type="molecule type" value="Genomic_DNA"/>
</dbReference>
<sequence>MGRLRKILMAWKTEFDVAQKESRFVNALRHVPDLLHPEIEGDEVNFSHSGHTGDVIYAMPAMYALAKGRKINLYLRLNQPATEFTKKMRHPNGNVMLTEKSVKLFAPLLSKQPGINTFAALGNEKVHYDLSMFKAFPFDYRMSSITRYFLFTFGVSFPLDQPWLQVTPDASFNDAVVLARSSRYRTPGIDYSILQKYPRVVFVGLPDEFEDMRPHVPHMEYKSVNDFHELAAVIAGSRLFIGNQSFPFALAEALKANRLLEVYYQCPNVIAEGPGAHEFCYQPQFEKMLGELLDK</sequence>
<proteinExistence type="predicted"/>
<evidence type="ECO:0000313" key="2">
    <source>
        <dbReference type="Proteomes" id="UP000753802"/>
    </source>
</evidence>
<comment type="caution">
    <text evidence="1">The sequence shown here is derived from an EMBL/GenBank/DDBJ whole genome shotgun (WGS) entry which is preliminary data.</text>
</comment>
<dbReference type="Gene3D" id="3.40.50.2000">
    <property type="entry name" value="Glycogen Phosphorylase B"/>
    <property type="match status" value="1"/>
</dbReference>
<accession>A0ABW9ZU49</accession>
<evidence type="ECO:0000313" key="1">
    <source>
        <dbReference type="EMBL" id="NCI49573.1"/>
    </source>
</evidence>
<gene>
    <name evidence="1" type="ORF">GWC95_06550</name>
</gene>
<protein>
    <submittedName>
        <fullName evidence="1">Glycosyltransferase family 9 protein</fullName>
    </submittedName>
</protein>
<dbReference type="Proteomes" id="UP000753802">
    <property type="component" value="Unassembled WGS sequence"/>
</dbReference>
<keyword evidence="2" id="KW-1185">Reference proteome</keyword>
<dbReference type="RefSeq" id="WP_161817887.1">
    <property type="nucleotide sequence ID" value="NZ_JAACJS010000011.1"/>
</dbReference>
<dbReference type="SUPFAM" id="SSF53756">
    <property type="entry name" value="UDP-Glycosyltransferase/glycogen phosphorylase"/>
    <property type="match status" value="1"/>
</dbReference>
<name>A0ABW9ZU49_9BACT</name>
<reference evidence="1 2" key="1">
    <citation type="submission" date="2020-01" db="EMBL/GenBank/DDBJ databases">
        <title>Genome analysis.</title>
        <authorList>
            <person name="Wu S."/>
            <person name="Wang G."/>
        </authorList>
    </citation>
    <scope>NUCLEOTIDE SEQUENCE [LARGE SCALE GENOMIC DNA]</scope>
    <source>
        <strain evidence="1 2">SYL130</strain>
    </source>
</reference>
<organism evidence="1 2">
    <name type="scientific">Sediminibacterium roseum</name>
    <dbReference type="NCBI Taxonomy" id="1978412"/>
    <lineage>
        <taxon>Bacteria</taxon>
        <taxon>Pseudomonadati</taxon>
        <taxon>Bacteroidota</taxon>
        <taxon>Chitinophagia</taxon>
        <taxon>Chitinophagales</taxon>
        <taxon>Chitinophagaceae</taxon>
        <taxon>Sediminibacterium</taxon>
    </lineage>
</organism>